<evidence type="ECO:0000313" key="1">
    <source>
        <dbReference type="EMBL" id="KAI5329338.1"/>
    </source>
</evidence>
<gene>
    <name evidence="1" type="ORF">L3X38_028735</name>
</gene>
<keyword evidence="2" id="KW-1185">Reference proteome</keyword>
<dbReference type="EMBL" id="JAJFAZ020000005">
    <property type="protein sequence ID" value="KAI5329338.1"/>
    <property type="molecule type" value="Genomic_DNA"/>
</dbReference>
<comment type="caution">
    <text evidence="1">The sequence shown here is derived from an EMBL/GenBank/DDBJ whole genome shotgun (WGS) entry which is preliminary data.</text>
</comment>
<protein>
    <submittedName>
        <fullName evidence="1">Uncharacterized protein</fullName>
    </submittedName>
</protein>
<organism evidence="1 2">
    <name type="scientific">Prunus dulcis</name>
    <name type="common">Almond</name>
    <name type="synonym">Amygdalus dulcis</name>
    <dbReference type="NCBI Taxonomy" id="3755"/>
    <lineage>
        <taxon>Eukaryota</taxon>
        <taxon>Viridiplantae</taxon>
        <taxon>Streptophyta</taxon>
        <taxon>Embryophyta</taxon>
        <taxon>Tracheophyta</taxon>
        <taxon>Spermatophyta</taxon>
        <taxon>Magnoliopsida</taxon>
        <taxon>eudicotyledons</taxon>
        <taxon>Gunneridae</taxon>
        <taxon>Pentapetalae</taxon>
        <taxon>rosids</taxon>
        <taxon>fabids</taxon>
        <taxon>Rosales</taxon>
        <taxon>Rosaceae</taxon>
        <taxon>Amygdaloideae</taxon>
        <taxon>Amygdaleae</taxon>
        <taxon>Prunus</taxon>
    </lineage>
</organism>
<proteinExistence type="predicted"/>
<name>A0AAD4VRQ1_PRUDU</name>
<sequence length="143" mass="15100">MITCGFCIPGGYSTNVRRFIAPHVHWNRAAAAAEDVFFNQVAETTPSGLLPRSSKCCSNMIFPEVGFSDKAPHSHFEHKGGMGLGLEARAWGWNGYGAGDREWGWNGSGLGMGNGSGSGGWWSWGMGGEEKPGGKGGWTGFGG</sequence>
<evidence type="ECO:0000313" key="2">
    <source>
        <dbReference type="Proteomes" id="UP001054821"/>
    </source>
</evidence>
<accession>A0AAD4VRQ1</accession>
<dbReference type="AlphaFoldDB" id="A0AAD4VRQ1"/>
<reference evidence="1 2" key="1">
    <citation type="journal article" date="2022" name="G3 (Bethesda)">
        <title>Whole-genome sequence and methylome profiling of the almond [Prunus dulcis (Mill.) D.A. Webb] cultivar 'Nonpareil'.</title>
        <authorList>
            <person name="D'Amico-Willman K.M."/>
            <person name="Ouma W.Z."/>
            <person name="Meulia T."/>
            <person name="Sideli G.M."/>
            <person name="Gradziel T.M."/>
            <person name="Fresnedo-Ramirez J."/>
        </authorList>
    </citation>
    <scope>NUCLEOTIDE SEQUENCE [LARGE SCALE GENOMIC DNA]</scope>
    <source>
        <strain evidence="1">Clone GOH B32 T37-40</strain>
    </source>
</reference>
<dbReference type="Proteomes" id="UP001054821">
    <property type="component" value="Chromosome 5"/>
</dbReference>